<feature type="transmembrane region" description="Helical" evidence="1">
    <location>
        <begin position="98"/>
        <end position="124"/>
    </location>
</feature>
<keyword evidence="1" id="KW-0472">Membrane</keyword>
<reference evidence="2 3" key="1">
    <citation type="submission" date="2016-07" db="EMBL/GenBank/DDBJ databases">
        <title>Multiple horizontal gene transfer events from other fungi enriched the ability of initially mycotrophic Trichoderma (Ascomycota) to feed on dead plant biomass.</title>
        <authorList>
            <consortium name="DOE Joint Genome Institute"/>
            <person name="Aerts A."/>
            <person name="Atanasova L."/>
            <person name="Chenthamara K."/>
            <person name="Zhang J."/>
            <person name="Grujic M."/>
            <person name="Henrissat B."/>
            <person name="Kuo A."/>
            <person name="Salamov A."/>
            <person name="Lipzen A."/>
            <person name="Labutti K."/>
            <person name="Barry K."/>
            <person name="Miao Y."/>
            <person name="Rahimi M.J."/>
            <person name="Shen Q."/>
            <person name="Grigoriev I.V."/>
            <person name="Kubicek C.P."/>
            <person name="Druzhinina I.S."/>
        </authorList>
    </citation>
    <scope>NUCLEOTIDE SEQUENCE [LARGE SCALE GENOMIC DNA]</scope>
    <source>
        <strain evidence="2 3">CBS 433.97</strain>
    </source>
</reference>
<sequence>MRNIFISPLCHGCHAAEPPALLLRAVGCLLFVLPQNACANNGHFLVGGLVFSFFSFFFGGLIALRGLACLTYGGGLSLAAAAAAAAPLHFWFRAQAAVQFYSTVLCGAACCSLLQLGMFLSLLLTNAALLSQVAIRVHGPPPKSHQEHDESRKVVRQ</sequence>
<evidence type="ECO:0000313" key="2">
    <source>
        <dbReference type="EMBL" id="PTB45326.1"/>
    </source>
</evidence>
<dbReference type="EMBL" id="KZ679257">
    <property type="protein sequence ID" value="PTB45326.1"/>
    <property type="molecule type" value="Genomic_DNA"/>
</dbReference>
<keyword evidence="3" id="KW-1185">Reference proteome</keyword>
<evidence type="ECO:0000313" key="3">
    <source>
        <dbReference type="Proteomes" id="UP000240493"/>
    </source>
</evidence>
<name>A0A2T3ZKJ7_TRIA4</name>
<dbReference type="Proteomes" id="UP000240493">
    <property type="component" value="Unassembled WGS sequence"/>
</dbReference>
<organism evidence="2 3">
    <name type="scientific">Trichoderma asperellum (strain ATCC 204424 / CBS 433.97 / NBRC 101777)</name>
    <dbReference type="NCBI Taxonomy" id="1042311"/>
    <lineage>
        <taxon>Eukaryota</taxon>
        <taxon>Fungi</taxon>
        <taxon>Dikarya</taxon>
        <taxon>Ascomycota</taxon>
        <taxon>Pezizomycotina</taxon>
        <taxon>Sordariomycetes</taxon>
        <taxon>Hypocreomycetidae</taxon>
        <taxon>Hypocreales</taxon>
        <taxon>Hypocreaceae</taxon>
        <taxon>Trichoderma</taxon>
    </lineage>
</organism>
<feature type="transmembrane region" description="Helical" evidence="1">
    <location>
        <begin position="44"/>
        <end position="64"/>
    </location>
</feature>
<gene>
    <name evidence="2" type="ORF">M441DRAFT_314839</name>
</gene>
<feature type="transmembrane region" description="Helical" evidence="1">
    <location>
        <begin position="71"/>
        <end position="92"/>
    </location>
</feature>
<keyword evidence="1" id="KW-0812">Transmembrane</keyword>
<protein>
    <submittedName>
        <fullName evidence="2">Uncharacterized protein</fullName>
    </submittedName>
</protein>
<evidence type="ECO:0000256" key="1">
    <source>
        <dbReference type="SAM" id="Phobius"/>
    </source>
</evidence>
<accession>A0A2T3ZKJ7</accession>
<keyword evidence="1" id="KW-1133">Transmembrane helix</keyword>
<proteinExistence type="predicted"/>
<dbReference type="AlphaFoldDB" id="A0A2T3ZKJ7"/>